<feature type="transmembrane region" description="Helical" evidence="1">
    <location>
        <begin position="25"/>
        <end position="45"/>
    </location>
</feature>
<evidence type="ECO:0000313" key="3">
    <source>
        <dbReference type="Proteomes" id="UP001230188"/>
    </source>
</evidence>
<evidence type="ECO:0000313" key="2">
    <source>
        <dbReference type="EMBL" id="KAJ8600728.1"/>
    </source>
</evidence>
<evidence type="ECO:0000256" key="1">
    <source>
        <dbReference type="SAM" id="Phobius"/>
    </source>
</evidence>
<protein>
    <submittedName>
        <fullName evidence="2">Uncharacterized protein</fullName>
    </submittedName>
</protein>
<accession>A0AAD7UBQ4</accession>
<name>A0AAD7UBQ4_9STRA</name>
<sequence length="110" mass="12359">MAMYLVTTAGISSDADPARVQAIKYFFSLVFYTAWALISPMFCRWSDPRSWALMLYGSWIPGSFADVLQQWAQAHAKLRFFSRQSRSGHSSSPYHFSASTCALTNSLVGF</sequence>
<dbReference type="Proteomes" id="UP001230188">
    <property type="component" value="Unassembled WGS sequence"/>
</dbReference>
<keyword evidence="1" id="KW-0472">Membrane</keyword>
<dbReference type="EMBL" id="JAQMWT010000480">
    <property type="protein sequence ID" value="KAJ8600728.1"/>
    <property type="molecule type" value="Genomic_DNA"/>
</dbReference>
<dbReference type="AlphaFoldDB" id="A0AAD7UBQ4"/>
<keyword evidence="3" id="KW-1185">Reference proteome</keyword>
<reference evidence="2" key="1">
    <citation type="submission" date="2023-01" db="EMBL/GenBank/DDBJ databases">
        <title>Metagenome sequencing of chrysophaentin producing Chrysophaeum taylorii.</title>
        <authorList>
            <person name="Davison J."/>
            <person name="Bewley C."/>
        </authorList>
    </citation>
    <scope>NUCLEOTIDE SEQUENCE</scope>
    <source>
        <strain evidence="2">NIES-1699</strain>
    </source>
</reference>
<keyword evidence="1" id="KW-0812">Transmembrane</keyword>
<comment type="caution">
    <text evidence="2">The sequence shown here is derived from an EMBL/GenBank/DDBJ whole genome shotgun (WGS) entry which is preliminary data.</text>
</comment>
<organism evidence="2 3">
    <name type="scientific">Chrysophaeum taylorii</name>
    <dbReference type="NCBI Taxonomy" id="2483200"/>
    <lineage>
        <taxon>Eukaryota</taxon>
        <taxon>Sar</taxon>
        <taxon>Stramenopiles</taxon>
        <taxon>Ochrophyta</taxon>
        <taxon>Pelagophyceae</taxon>
        <taxon>Pelagomonadales</taxon>
        <taxon>Pelagomonadaceae</taxon>
        <taxon>Chrysophaeum</taxon>
    </lineage>
</organism>
<proteinExistence type="predicted"/>
<gene>
    <name evidence="2" type="ORF">CTAYLR_003953</name>
</gene>
<keyword evidence="1" id="KW-1133">Transmembrane helix</keyword>